<feature type="compositionally biased region" description="Polar residues" evidence="1">
    <location>
        <begin position="233"/>
        <end position="245"/>
    </location>
</feature>
<feature type="compositionally biased region" description="Basic and acidic residues" evidence="1">
    <location>
        <begin position="97"/>
        <end position="114"/>
    </location>
</feature>
<feature type="region of interest" description="Disordered" evidence="1">
    <location>
        <begin position="496"/>
        <end position="516"/>
    </location>
</feature>
<keyword evidence="3" id="KW-1185">Reference proteome</keyword>
<accession>A0A8K0TWN4</accession>
<dbReference type="EMBL" id="JAGPXD010000001">
    <property type="protein sequence ID" value="KAH7377248.1"/>
    <property type="molecule type" value="Genomic_DNA"/>
</dbReference>
<comment type="caution">
    <text evidence="2">The sequence shown here is derived from an EMBL/GenBank/DDBJ whole genome shotgun (WGS) entry which is preliminary data.</text>
</comment>
<protein>
    <submittedName>
        <fullName evidence="2">Uncharacterized protein</fullName>
    </submittedName>
</protein>
<dbReference type="AlphaFoldDB" id="A0A8K0TWN4"/>
<feature type="compositionally biased region" description="Low complexity" evidence="1">
    <location>
        <begin position="325"/>
        <end position="337"/>
    </location>
</feature>
<dbReference type="Proteomes" id="UP000813385">
    <property type="component" value="Unassembled WGS sequence"/>
</dbReference>
<evidence type="ECO:0000256" key="1">
    <source>
        <dbReference type="SAM" id="MobiDB-lite"/>
    </source>
</evidence>
<feature type="compositionally biased region" description="Low complexity" evidence="1">
    <location>
        <begin position="142"/>
        <end position="155"/>
    </location>
</feature>
<feature type="region of interest" description="Disordered" evidence="1">
    <location>
        <begin position="598"/>
        <end position="621"/>
    </location>
</feature>
<name>A0A8K0TWN4_9PEZI</name>
<evidence type="ECO:0000313" key="2">
    <source>
        <dbReference type="EMBL" id="KAH7377248.1"/>
    </source>
</evidence>
<organism evidence="2 3">
    <name type="scientific">Plectosphaerella cucumerina</name>
    <dbReference type="NCBI Taxonomy" id="40658"/>
    <lineage>
        <taxon>Eukaryota</taxon>
        <taxon>Fungi</taxon>
        <taxon>Dikarya</taxon>
        <taxon>Ascomycota</taxon>
        <taxon>Pezizomycotina</taxon>
        <taxon>Sordariomycetes</taxon>
        <taxon>Hypocreomycetidae</taxon>
        <taxon>Glomerellales</taxon>
        <taxon>Plectosphaerellaceae</taxon>
        <taxon>Plectosphaerella</taxon>
    </lineage>
</organism>
<evidence type="ECO:0000313" key="3">
    <source>
        <dbReference type="Proteomes" id="UP000813385"/>
    </source>
</evidence>
<proteinExistence type="predicted"/>
<gene>
    <name evidence="2" type="ORF">B0T11DRAFT_347772</name>
</gene>
<reference evidence="2" key="1">
    <citation type="journal article" date="2021" name="Nat. Commun.">
        <title>Genetic determinants of endophytism in the Arabidopsis root mycobiome.</title>
        <authorList>
            <person name="Mesny F."/>
            <person name="Miyauchi S."/>
            <person name="Thiergart T."/>
            <person name="Pickel B."/>
            <person name="Atanasova L."/>
            <person name="Karlsson M."/>
            <person name="Huettel B."/>
            <person name="Barry K.W."/>
            <person name="Haridas S."/>
            <person name="Chen C."/>
            <person name="Bauer D."/>
            <person name="Andreopoulos W."/>
            <person name="Pangilinan J."/>
            <person name="LaButti K."/>
            <person name="Riley R."/>
            <person name="Lipzen A."/>
            <person name="Clum A."/>
            <person name="Drula E."/>
            <person name="Henrissat B."/>
            <person name="Kohler A."/>
            <person name="Grigoriev I.V."/>
            <person name="Martin F.M."/>
            <person name="Hacquard S."/>
        </authorList>
    </citation>
    <scope>NUCLEOTIDE SEQUENCE</scope>
    <source>
        <strain evidence="2">MPI-CAGE-AT-0016</strain>
    </source>
</reference>
<feature type="region of interest" description="Disordered" evidence="1">
    <location>
        <begin position="85"/>
        <end position="362"/>
    </location>
</feature>
<feature type="compositionally biased region" description="Polar residues" evidence="1">
    <location>
        <begin position="598"/>
        <end position="609"/>
    </location>
</feature>
<sequence>MPFPPPLFPLSLPRPPLSLSPSSLSGLYTTLCDHPWSRHRLRRTLAASSGLDPGSQVSIARSHICTLVKGAKPIPPVSLDLPALPLPLPPSPGPGSEAKRTKDSRDLSGAKESARGSAGSPQRMDGDGQMEDDNRRRHRVASESSAMGPSSGSHSTNLNMSSAGRLVDGPPPGSSSLFSATRQAFMPMDMASDGDGTGAGAEAGSGSSSRRTPGTDMGTLDTRQTHRPRHRTSTFIDTVLDTTAPQQQQHQQRRQQQHQRSPDDPSPGLRSPRRHARTDLPSPPPQNDAHLPPSISSRKPFWPSSGGSAYSYNPDPPDLPDGHDSQALLSASASSSSGHLRTALPAPAEESVGAMQPARKKTKIGRVQVAAACLGCRRRKVKSVDAPPLIQSPWLGVLSMSEMSGGTRGRFSAAGPRASAARGRGLSANTTPTSIVELKTEVEDLRDLFALLQTRLNADALEIFRRIRSSPAGDVRAVVDFVRSGDLLLQSTALGASAGLDDPKPGTSTSAPRSDGLVSELDVFHRPNARREPGGRKDIRDVLGVLMSASVMSSMSQIQGSLESVERQVTATEAVTMSINQMLTDVLKLSMASHVESNPRQVHVETSLQDAVPGGSEETDA</sequence>